<keyword evidence="1" id="KW-0436">Ligase</keyword>
<evidence type="ECO:0000313" key="2">
    <source>
        <dbReference type="Proteomes" id="UP000622687"/>
    </source>
</evidence>
<gene>
    <name evidence="1" type="ORF">I6U51_20055</name>
</gene>
<dbReference type="GO" id="GO:0016874">
    <property type="term" value="F:ligase activity"/>
    <property type="evidence" value="ECO:0007669"/>
    <property type="project" value="UniProtKB-KW"/>
</dbReference>
<dbReference type="Gene3D" id="3.90.1140.10">
    <property type="entry name" value="Cyclic phosphodiesterase"/>
    <property type="match status" value="1"/>
</dbReference>
<evidence type="ECO:0000313" key="1">
    <source>
        <dbReference type="EMBL" id="MBI6874968.1"/>
    </source>
</evidence>
<dbReference type="Pfam" id="PF13563">
    <property type="entry name" value="2_5_RNA_ligase2"/>
    <property type="match status" value="1"/>
</dbReference>
<dbReference type="RefSeq" id="WP_211144341.1">
    <property type="nucleotide sequence ID" value="NZ_JAEEGB010000037.1"/>
</dbReference>
<keyword evidence="2" id="KW-1185">Reference proteome</keyword>
<dbReference type="PANTHER" id="PTHR40037">
    <property type="entry name" value="PHOSPHOESTERASE YJCG-RELATED"/>
    <property type="match status" value="1"/>
</dbReference>
<dbReference type="PANTHER" id="PTHR40037:SF1">
    <property type="entry name" value="PHOSPHOESTERASE SAOUHSC_00951-RELATED"/>
    <property type="match status" value="1"/>
</dbReference>
<proteinExistence type="predicted"/>
<sequence length="177" mass="21427">MERYVLVCNIEGDALKFHEKITSEVCRKFNKKRQKLPAHFTIKAPFETDQIDDMVNVLEKFSNSKIKTSIKIQGFGKFRQDVVYMNVEVSEEAKQVHDELIDEIAQIPWIEFKKNEGKDRVFHCTILSRRIQDKFNEIWEYVNQYECEFDLYFDNLSLYIWRNNTWEIYKKFKFNEA</sequence>
<reference evidence="1" key="1">
    <citation type="submission" date="2020-12" db="EMBL/GenBank/DDBJ databases">
        <title>Clostridium thailandense sp. nov., a novel acetogenic bacterium isolated from peat land soil in Thailand.</title>
        <authorList>
            <person name="Chaikitkaew S."/>
            <person name="Birkeland N.K."/>
        </authorList>
    </citation>
    <scope>NUCLEOTIDE SEQUENCE</scope>
    <source>
        <strain evidence="1">DSM 17425</strain>
    </source>
</reference>
<dbReference type="SUPFAM" id="SSF55144">
    <property type="entry name" value="LigT-like"/>
    <property type="match status" value="1"/>
</dbReference>
<name>A0A934HX72_9CLOT</name>
<accession>A0A934HX72</accession>
<dbReference type="EMBL" id="JAEEGB010000037">
    <property type="protein sequence ID" value="MBI6874968.1"/>
    <property type="molecule type" value="Genomic_DNA"/>
</dbReference>
<protein>
    <submittedName>
        <fullName evidence="1">2'-5' RNA ligase family protein</fullName>
    </submittedName>
</protein>
<organism evidence="1 2">
    <name type="scientific">Clostridium aciditolerans</name>
    <dbReference type="NCBI Taxonomy" id="339861"/>
    <lineage>
        <taxon>Bacteria</taxon>
        <taxon>Bacillati</taxon>
        <taxon>Bacillota</taxon>
        <taxon>Clostridia</taxon>
        <taxon>Eubacteriales</taxon>
        <taxon>Clostridiaceae</taxon>
        <taxon>Clostridium</taxon>
    </lineage>
</organism>
<dbReference type="AlphaFoldDB" id="A0A934HX72"/>
<comment type="caution">
    <text evidence="1">The sequence shown here is derived from an EMBL/GenBank/DDBJ whole genome shotgun (WGS) entry which is preliminary data.</text>
</comment>
<dbReference type="InterPro" id="IPR009097">
    <property type="entry name" value="Cyclic_Pdiesterase"/>
</dbReference>
<dbReference type="InterPro" id="IPR050580">
    <property type="entry name" value="2H_phosphoesterase_YjcG-like"/>
</dbReference>
<dbReference type="Proteomes" id="UP000622687">
    <property type="component" value="Unassembled WGS sequence"/>
</dbReference>